<gene>
    <name evidence="1" type="ORF">NCTC12121_00126</name>
</gene>
<accession>A0A376D5G4</accession>
<evidence type="ECO:0000313" key="2">
    <source>
        <dbReference type="Proteomes" id="UP000255248"/>
    </source>
</evidence>
<name>A0A376D5G4_9GAMM</name>
<organism evidence="1 2">
    <name type="scientific">Edwardsiella hoshinae</name>
    <dbReference type="NCBI Taxonomy" id="93378"/>
    <lineage>
        <taxon>Bacteria</taxon>
        <taxon>Pseudomonadati</taxon>
        <taxon>Pseudomonadota</taxon>
        <taxon>Gammaproteobacteria</taxon>
        <taxon>Enterobacterales</taxon>
        <taxon>Hafniaceae</taxon>
        <taxon>Edwardsiella</taxon>
    </lineage>
</organism>
<evidence type="ECO:0000313" key="1">
    <source>
        <dbReference type="EMBL" id="STC82792.1"/>
    </source>
</evidence>
<sequence length="109" mass="11696">MAKDAYWLVKDFSRCSADEAKECIAAASGTRESLINGIGVIGKLLFIAGTSDDAADEVNNSDIALLGDFISKIARLHEGISLAESNLNFAIKTKLSFAKERNQCGEVNK</sequence>
<reference evidence="1 2" key="1">
    <citation type="submission" date="2018-06" db="EMBL/GenBank/DDBJ databases">
        <authorList>
            <consortium name="Pathogen Informatics"/>
            <person name="Doyle S."/>
        </authorList>
    </citation>
    <scope>NUCLEOTIDE SEQUENCE [LARGE SCALE GENOMIC DNA]</scope>
    <source>
        <strain evidence="1 2">NCTC12121</strain>
    </source>
</reference>
<dbReference type="EMBL" id="UFXZ01000001">
    <property type="protein sequence ID" value="STC82792.1"/>
    <property type="molecule type" value="Genomic_DNA"/>
</dbReference>
<dbReference type="Proteomes" id="UP000255248">
    <property type="component" value="Unassembled WGS sequence"/>
</dbReference>
<dbReference type="RefSeq" id="WP_024522720.1">
    <property type="nucleotide sequence ID" value="NZ_CP065626.1"/>
</dbReference>
<protein>
    <submittedName>
        <fullName evidence="1">Uncharacterized protein</fullName>
    </submittedName>
</protein>
<proteinExistence type="predicted"/>
<dbReference type="AlphaFoldDB" id="A0A376D5G4"/>